<dbReference type="InterPro" id="IPR005823">
    <property type="entry name" value="Ribosomal_uL13_bac-type"/>
</dbReference>
<dbReference type="CDD" id="cd00392">
    <property type="entry name" value="Ribosomal_L13"/>
    <property type="match status" value="1"/>
</dbReference>
<proteinExistence type="inferred from homology"/>
<keyword evidence="3 4" id="KW-0687">Ribonucleoprotein</keyword>
<dbReference type="InterPro" id="IPR005822">
    <property type="entry name" value="Ribosomal_uL13"/>
</dbReference>
<protein>
    <recommendedName>
        <fullName evidence="4">Large ribosomal subunit protein uL13</fullName>
    </recommendedName>
</protein>
<gene>
    <name evidence="4" type="primary">rplM</name>
    <name evidence="5" type="ORF">HCUR_00307</name>
</gene>
<dbReference type="GO" id="GO:0003735">
    <property type="term" value="F:structural constituent of ribosome"/>
    <property type="evidence" value="ECO:0007669"/>
    <property type="project" value="InterPro"/>
</dbReference>
<comment type="function">
    <text evidence="4">This protein is one of the early assembly proteins of the 50S ribosomal subunit, although it is not seen to bind rRNA by itself. It is important during the early stages of 50S assembly.</text>
</comment>
<evidence type="ECO:0000256" key="2">
    <source>
        <dbReference type="ARBA" id="ARBA00022980"/>
    </source>
</evidence>
<dbReference type="OrthoDB" id="9801330at2"/>
<dbReference type="GO" id="GO:0017148">
    <property type="term" value="P:negative regulation of translation"/>
    <property type="evidence" value="ECO:0007669"/>
    <property type="project" value="TreeGrafter"/>
</dbReference>
<dbReference type="GO" id="GO:0003729">
    <property type="term" value="F:mRNA binding"/>
    <property type="evidence" value="ECO:0007669"/>
    <property type="project" value="TreeGrafter"/>
</dbReference>
<dbReference type="Proteomes" id="UP000239425">
    <property type="component" value="Unassembled WGS sequence"/>
</dbReference>
<dbReference type="GO" id="GO:0022625">
    <property type="term" value="C:cytosolic large ribosomal subunit"/>
    <property type="evidence" value="ECO:0007669"/>
    <property type="project" value="TreeGrafter"/>
</dbReference>
<comment type="similarity">
    <text evidence="1 4">Belongs to the universal ribosomal protein uL13 family.</text>
</comment>
<organism evidence="5 6">
    <name type="scientific">Holospora curviuscula</name>
    <dbReference type="NCBI Taxonomy" id="1082868"/>
    <lineage>
        <taxon>Bacteria</taxon>
        <taxon>Pseudomonadati</taxon>
        <taxon>Pseudomonadota</taxon>
        <taxon>Alphaproteobacteria</taxon>
        <taxon>Holosporales</taxon>
        <taxon>Holosporaceae</taxon>
        <taxon>Holospora</taxon>
    </lineage>
</organism>
<dbReference type="Gene3D" id="3.90.1180.10">
    <property type="entry name" value="Ribosomal protein L13"/>
    <property type="match status" value="1"/>
</dbReference>
<dbReference type="PANTHER" id="PTHR11545">
    <property type="entry name" value="RIBOSOMAL PROTEIN L13"/>
    <property type="match status" value="1"/>
</dbReference>
<evidence type="ECO:0000256" key="4">
    <source>
        <dbReference type="HAMAP-Rule" id="MF_01366"/>
    </source>
</evidence>
<comment type="subunit">
    <text evidence="4">Part of the 50S ribosomal subunit.</text>
</comment>
<dbReference type="GO" id="GO:0006412">
    <property type="term" value="P:translation"/>
    <property type="evidence" value="ECO:0007669"/>
    <property type="project" value="UniProtKB-UniRule"/>
</dbReference>
<dbReference type="AlphaFoldDB" id="A0A2S5RDH3"/>
<dbReference type="SUPFAM" id="SSF52161">
    <property type="entry name" value="Ribosomal protein L13"/>
    <property type="match status" value="1"/>
</dbReference>
<accession>A0A2S5RDH3</accession>
<sequence length="158" mass="17962">MHTFSLRAKDIEKKWYLIDAKGLILGRLAAIVAQILNGKHKAVYSPHLDAGDRVIIVNAGHVALTGNKLKQKQYYWHTNYPGGIKSRSAKDILQGRFPERVVEKAVERMMKKACPLRRQRIRGLFVYAGPENPHTAQCPKILDIGLWNRKNLCKHEGV</sequence>
<reference evidence="5 6" key="1">
    <citation type="submission" date="2017-11" db="EMBL/GenBank/DDBJ databases">
        <title>Comparative genomic analysis of Holospora spp., intranuclear symbionts of paramecia.</title>
        <authorList>
            <person name="Garushyants S.K."/>
            <person name="Beliavskaya A."/>
            <person name="Malko D.B."/>
            <person name="Logacheva M.D."/>
            <person name="Rautian M.S."/>
            <person name="Gelfand M.S."/>
        </authorList>
    </citation>
    <scope>NUCLEOTIDE SEQUENCE [LARGE SCALE GENOMIC DNA]</scope>
    <source>
        <strain evidence="6">02AZ16</strain>
    </source>
</reference>
<dbReference type="Pfam" id="PF00572">
    <property type="entry name" value="Ribosomal_L13"/>
    <property type="match status" value="1"/>
</dbReference>
<name>A0A2S5RDH3_9PROT</name>
<evidence type="ECO:0000313" key="5">
    <source>
        <dbReference type="EMBL" id="PPE05348.1"/>
    </source>
</evidence>
<dbReference type="NCBIfam" id="TIGR01066">
    <property type="entry name" value="rplM_bact"/>
    <property type="match status" value="1"/>
</dbReference>
<dbReference type="HAMAP" id="MF_01366">
    <property type="entry name" value="Ribosomal_uL13"/>
    <property type="match status" value="1"/>
</dbReference>
<dbReference type="EMBL" id="PHHC01000065">
    <property type="protein sequence ID" value="PPE05348.1"/>
    <property type="molecule type" value="Genomic_DNA"/>
</dbReference>
<dbReference type="RefSeq" id="WP_104206460.1">
    <property type="nucleotide sequence ID" value="NZ_PHHC01000065.1"/>
</dbReference>
<evidence type="ECO:0000256" key="1">
    <source>
        <dbReference type="ARBA" id="ARBA00006227"/>
    </source>
</evidence>
<comment type="caution">
    <text evidence="5">The sequence shown here is derived from an EMBL/GenBank/DDBJ whole genome shotgun (WGS) entry which is preliminary data.</text>
</comment>
<dbReference type="PIRSF" id="PIRSF002181">
    <property type="entry name" value="Ribosomal_L13"/>
    <property type="match status" value="1"/>
</dbReference>
<keyword evidence="2 4" id="KW-0689">Ribosomal protein</keyword>
<dbReference type="PANTHER" id="PTHR11545:SF2">
    <property type="entry name" value="LARGE RIBOSOMAL SUBUNIT PROTEIN UL13M"/>
    <property type="match status" value="1"/>
</dbReference>
<dbReference type="InterPro" id="IPR036899">
    <property type="entry name" value="Ribosomal_uL13_sf"/>
</dbReference>
<evidence type="ECO:0000313" key="6">
    <source>
        <dbReference type="Proteomes" id="UP000239425"/>
    </source>
</evidence>
<keyword evidence="6" id="KW-1185">Reference proteome</keyword>
<evidence type="ECO:0000256" key="3">
    <source>
        <dbReference type="ARBA" id="ARBA00023274"/>
    </source>
</evidence>